<comment type="caution">
    <text evidence="9">The sequence shown here is derived from an EMBL/GenBank/DDBJ whole genome shotgun (WGS) entry which is preliminary data.</text>
</comment>
<gene>
    <name evidence="9" type="ORF">BDK92_6417</name>
</gene>
<dbReference type="NCBIfam" id="TIGR01528">
    <property type="entry name" value="NMN_trans_PnuC"/>
    <property type="match status" value="1"/>
</dbReference>
<feature type="transmembrane region" description="Helical" evidence="8">
    <location>
        <begin position="103"/>
        <end position="121"/>
    </location>
</feature>
<feature type="transmembrane region" description="Helical" evidence="8">
    <location>
        <begin position="173"/>
        <end position="195"/>
    </location>
</feature>
<keyword evidence="4" id="KW-1003">Cell membrane</keyword>
<dbReference type="Pfam" id="PF04973">
    <property type="entry name" value="NMN_transporter"/>
    <property type="match status" value="1"/>
</dbReference>
<dbReference type="AlphaFoldDB" id="A0A495JSM4"/>
<dbReference type="PANTHER" id="PTHR36122">
    <property type="entry name" value="NICOTINAMIDE RIBOSIDE TRANSPORTER PNUC"/>
    <property type="match status" value="1"/>
</dbReference>
<reference evidence="9 10" key="1">
    <citation type="submission" date="2018-10" db="EMBL/GenBank/DDBJ databases">
        <title>Sequencing the genomes of 1000 actinobacteria strains.</title>
        <authorList>
            <person name="Klenk H.-P."/>
        </authorList>
    </citation>
    <scope>NUCLEOTIDE SEQUENCE [LARGE SCALE GENOMIC DNA]</scope>
    <source>
        <strain evidence="9 10">DSM 45175</strain>
    </source>
</reference>
<evidence type="ECO:0000256" key="7">
    <source>
        <dbReference type="ARBA" id="ARBA00023136"/>
    </source>
</evidence>
<protein>
    <submittedName>
        <fullName evidence="9">Nicotinamide mononucleotide transporter</fullName>
    </submittedName>
</protein>
<evidence type="ECO:0000313" key="9">
    <source>
        <dbReference type="EMBL" id="RKR91986.1"/>
    </source>
</evidence>
<accession>A0A495JSM4</accession>
<evidence type="ECO:0000256" key="2">
    <source>
        <dbReference type="ARBA" id="ARBA00006669"/>
    </source>
</evidence>
<dbReference type="GO" id="GO:0005886">
    <property type="term" value="C:plasma membrane"/>
    <property type="evidence" value="ECO:0007669"/>
    <property type="project" value="UniProtKB-SubCell"/>
</dbReference>
<comment type="subcellular location">
    <subcellularLocation>
        <location evidence="1">Cell membrane</location>
        <topology evidence="1">Multi-pass membrane protein</topology>
    </subcellularLocation>
</comment>
<evidence type="ECO:0000256" key="6">
    <source>
        <dbReference type="ARBA" id="ARBA00022989"/>
    </source>
</evidence>
<keyword evidence="10" id="KW-1185">Reference proteome</keyword>
<dbReference type="PANTHER" id="PTHR36122:SF2">
    <property type="entry name" value="NICOTINAMIDE RIBOSIDE TRANSPORTER PNUC"/>
    <property type="match status" value="1"/>
</dbReference>
<keyword evidence="3" id="KW-0813">Transport</keyword>
<evidence type="ECO:0000313" key="10">
    <source>
        <dbReference type="Proteomes" id="UP000277671"/>
    </source>
</evidence>
<name>A0A495JSM4_9ACTN</name>
<dbReference type="GO" id="GO:0034257">
    <property type="term" value="F:nicotinamide riboside transmembrane transporter activity"/>
    <property type="evidence" value="ECO:0007669"/>
    <property type="project" value="InterPro"/>
</dbReference>
<comment type="similarity">
    <text evidence="2">Belongs to the nicotinamide ribonucleoside (NR) uptake permease (TC 4.B.1) family.</text>
</comment>
<evidence type="ECO:0000256" key="1">
    <source>
        <dbReference type="ARBA" id="ARBA00004651"/>
    </source>
</evidence>
<organism evidence="9 10">
    <name type="scientific">Micromonospora pisi</name>
    <dbReference type="NCBI Taxonomy" id="589240"/>
    <lineage>
        <taxon>Bacteria</taxon>
        <taxon>Bacillati</taxon>
        <taxon>Actinomycetota</taxon>
        <taxon>Actinomycetes</taxon>
        <taxon>Micromonosporales</taxon>
        <taxon>Micromonosporaceae</taxon>
        <taxon>Micromonospora</taxon>
    </lineage>
</organism>
<dbReference type="RefSeq" id="WP_121162761.1">
    <property type="nucleotide sequence ID" value="NZ_RBKT01000001.1"/>
</dbReference>
<keyword evidence="7 8" id="KW-0472">Membrane</keyword>
<sequence length="215" mass="23438">MLDWLNSPAVTTFGAPTSWAELLGFATGMLCVLLVVRQHVANWPVGILNVLLLMVVFWSAGLYADAGLQTVYVLLGGYGWWRWTARGVDHTPLPVRRTSGAEWVALGVAGVALTGALWFFLERFTASTVPLPDAATTALSLLATYGQARKLVESWWFWAAADLVYIPLYGYKGLWLTAILYVGFLGLCALGWRAWRADLRGEPRGSESLAASVSG</sequence>
<evidence type="ECO:0000256" key="8">
    <source>
        <dbReference type="SAM" id="Phobius"/>
    </source>
</evidence>
<feature type="transmembrane region" description="Helical" evidence="8">
    <location>
        <begin position="20"/>
        <end position="36"/>
    </location>
</feature>
<feature type="transmembrane region" description="Helical" evidence="8">
    <location>
        <begin position="66"/>
        <end position="83"/>
    </location>
</feature>
<dbReference type="EMBL" id="RBKT01000001">
    <property type="protein sequence ID" value="RKR91986.1"/>
    <property type="molecule type" value="Genomic_DNA"/>
</dbReference>
<proteinExistence type="inferred from homology"/>
<keyword evidence="5 8" id="KW-0812">Transmembrane</keyword>
<dbReference type="InterPro" id="IPR006419">
    <property type="entry name" value="NMN_transpt_PnuC"/>
</dbReference>
<evidence type="ECO:0000256" key="5">
    <source>
        <dbReference type="ARBA" id="ARBA00022692"/>
    </source>
</evidence>
<evidence type="ECO:0000256" key="4">
    <source>
        <dbReference type="ARBA" id="ARBA00022475"/>
    </source>
</evidence>
<dbReference type="Proteomes" id="UP000277671">
    <property type="component" value="Unassembled WGS sequence"/>
</dbReference>
<evidence type="ECO:0000256" key="3">
    <source>
        <dbReference type="ARBA" id="ARBA00022448"/>
    </source>
</evidence>
<keyword evidence="6 8" id="KW-1133">Transmembrane helix</keyword>
<dbReference type="OrthoDB" id="9791248at2"/>
<feature type="transmembrane region" description="Helical" evidence="8">
    <location>
        <begin position="43"/>
        <end position="60"/>
    </location>
</feature>